<name>A0ABT2J185_9PSEU</name>
<dbReference type="InterPro" id="IPR050204">
    <property type="entry name" value="AraC_XylS_family_regulators"/>
</dbReference>
<dbReference type="Pfam" id="PF12833">
    <property type="entry name" value="HTH_18"/>
    <property type="match status" value="1"/>
</dbReference>
<evidence type="ECO:0000313" key="6">
    <source>
        <dbReference type="Proteomes" id="UP001156441"/>
    </source>
</evidence>
<dbReference type="Proteomes" id="UP001156441">
    <property type="component" value="Unassembled WGS sequence"/>
</dbReference>
<dbReference type="SMART" id="SM00342">
    <property type="entry name" value="HTH_ARAC"/>
    <property type="match status" value="1"/>
</dbReference>
<dbReference type="SUPFAM" id="SSF46689">
    <property type="entry name" value="Homeodomain-like"/>
    <property type="match status" value="2"/>
</dbReference>
<dbReference type="Gene3D" id="1.10.10.60">
    <property type="entry name" value="Homeodomain-like"/>
    <property type="match status" value="1"/>
</dbReference>
<dbReference type="PROSITE" id="PS01124">
    <property type="entry name" value="HTH_ARAC_FAMILY_2"/>
    <property type="match status" value="1"/>
</dbReference>
<evidence type="ECO:0000256" key="1">
    <source>
        <dbReference type="ARBA" id="ARBA00023015"/>
    </source>
</evidence>
<dbReference type="InterPro" id="IPR018062">
    <property type="entry name" value="HTH_AraC-typ_CS"/>
</dbReference>
<evidence type="ECO:0000256" key="3">
    <source>
        <dbReference type="ARBA" id="ARBA00023163"/>
    </source>
</evidence>
<proteinExistence type="predicted"/>
<evidence type="ECO:0000313" key="5">
    <source>
        <dbReference type="EMBL" id="MCT2581624.1"/>
    </source>
</evidence>
<organism evidence="5 6">
    <name type="scientific">Actinophytocola gossypii</name>
    <dbReference type="NCBI Taxonomy" id="2812003"/>
    <lineage>
        <taxon>Bacteria</taxon>
        <taxon>Bacillati</taxon>
        <taxon>Actinomycetota</taxon>
        <taxon>Actinomycetes</taxon>
        <taxon>Pseudonocardiales</taxon>
        <taxon>Pseudonocardiaceae</taxon>
    </lineage>
</organism>
<dbReference type="InterPro" id="IPR009057">
    <property type="entry name" value="Homeodomain-like_sf"/>
</dbReference>
<reference evidence="5 6" key="1">
    <citation type="submission" date="2021-02" db="EMBL/GenBank/DDBJ databases">
        <title>Actinophytocola xerophila sp. nov., isolated from soil of cotton cropping field.</title>
        <authorList>
            <person name="Huang R."/>
            <person name="Chen X."/>
            <person name="Ge X."/>
            <person name="Liu W."/>
        </authorList>
    </citation>
    <scope>NUCLEOTIDE SEQUENCE [LARGE SCALE GENOMIC DNA]</scope>
    <source>
        <strain evidence="5 6">S1-96</strain>
    </source>
</reference>
<sequence>MREPGGRYLRHREHRWPGLGLELARWRAGPATEGLCHVPEHLLFVTLGGHTARTEARIENGHRYAGADFPGAVTFIPADRRRVAWHGRGVIDYVTIRLDPAGLPAEVEPERVEFTGFTNGPDPLVRQLALALRAEAADGGVAGQLFVDNVAATLALHLVRRYSNLADHPPASAPGLAGARLHRVIEHIAAHLAGDLRLVRLAEVAGMDRYQFSRAFKQATGTAPHRYVVERRVHRATELLARTDLPIAEIAVAVGMSSQSHLTTVFRRTVGDTPLAYRKARRG</sequence>
<keyword evidence="3" id="KW-0804">Transcription</keyword>
<gene>
    <name evidence="5" type="ORF">JT362_00630</name>
</gene>
<dbReference type="PANTHER" id="PTHR46796">
    <property type="entry name" value="HTH-TYPE TRANSCRIPTIONAL ACTIVATOR RHAS-RELATED"/>
    <property type="match status" value="1"/>
</dbReference>
<dbReference type="PANTHER" id="PTHR46796:SF6">
    <property type="entry name" value="ARAC SUBFAMILY"/>
    <property type="match status" value="1"/>
</dbReference>
<dbReference type="PROSITE" id="PS00041">
    <property type="entry name" value="HTH_ARAC_FAMILY_1"/>
    <property type="match status" value="1"/>
</dbReference>
<feature type="domain" description="HTH araC/xylS-type" evidence="4">
    <location>
        <begin position="182"/>
        <end position="280"/>
    </location>
</feature>
<keyword evidence="2" id="KW-0238">DNA-binding</keyword>
<protein>
    <submittedName>
        <fullName evidence="5">Helix-turn-helix transcriptional regulator</fullName>
    </submittedName>
</protein>
<evidence type="ECO:0000256" key="2">
    <source>
        <dbReference type="ARBA" id="ARBA00023125"/>
    </source>
</evidence>
<dbReference type="RefSeq" id="WP_260188981.1">
    <property type="nucleotide sequence ID" value="NZ_JAFFZE010000002.1"/>
</dbReference>
<keyword evidence="6" id="KW-1185">Reference proteome</keyword>
<comment type="caution">
    <text evidence="5">The sequence shown here is derived from an EMBL/GenBank/DDBJ whole genome shotgun (WGS) entry which is preliminary data.</text>
</comment>
<dbReference type="InterPro" id="IPR018060">
    <property type="entry name" value="HTH_AraC"/>
</dbReference>
<dbReference type="EMBL" id="JAFFZE010000002">
    <property type="protein sequence ID" value="MCT2581624.1"/>
    <property type="molecule type" value="Genomic_DNA"/>
</dbReference>
<evidence type="ECO:0000259" key="4">
    <source>
        <dbReference type="PROSITE" id="PS01124"/>
    </source>
</evidence>
<accession>A0ABT2J185</accession>
<keyword evidence="1" id="KW-0805">Transcription regulation</keyword>